<evidence type="ECO:0000256" key="1">
    <source>
        <dbReference type="SAM" id="MobiDB-lite"/>
    </source>
</evidence>
<proteinExistence type="predicted"/>
<gene>
    <name evidence="2" type="ORF">Nepgr_005973</name>
</gene>
<reference evidence="2" key="1">
    <citation type="submission" date="2023-05" db="EMBL/GenBank/DDBJ databases">
        <title>Nepenthes gracilis genome sequencing.</title>
        <authorList>
            <person name="Fukushima K."/>
        </authorList>
    </citation>
    <scope>NUCLEOTIDE SEQUENCE</scope>
    <source>
        <strain evidence="2">SING2019-196</strain>
    </source>
</reference>
<comment type="caution">
    <text evidence="2">The sequence shown here is derived from an EMBL/GenBank/DDBJ whole genome shotgun (WGS) entry which is preliminary data.</text>
</comment>
<accession>A0AAD3S4K1</accession>
<dbReference type="Proteomes" id="UP001279734">
    <property type="component" value="Unassembled WGS sequence"/>
</dbReference>
<dbReference type="EMBL" id="BSYO01000004">
    <property type="protein sequence ID" value="GMH04134.1"/>
    <property type="molecule type" value="Genomic_DNA"/>
</dbReference>
<protein>
    <submittedName>
        <fullName evidence="2">Uncharacterized protein</fullName>
    </submittedName>
</protein>
<feature type="region of interest" description="Disordered" evidence="1">
    <location>
        <begin position="1"/>
        <end position="24"/>
    </location>
</feature>
<dbReference type="PANTHER" id="PTHR46503:SF1">
    <property type="entry name" value="INTER-ALPHA-TRYPSIN INHIBITOR HEAVY CHAIN-LIKE PROTEIN"/>
    <property type="match status" value="1"/>
</dbReference>
<evidence type="ECO:0000313" key="2">
    <source>
        <dbReference type="EMBL" id="GMH04134.1"/>
    </source>
</evidence>
<keyword evidence="3" id="KW-1185">Reference proteome</keyword>
<evidence type="ECO:0000313" key="3">
    <source>
        <dbReference type="Proteomes" id="UP001279734"/>
    </source>
</evidence>
<feature type="compositionally biased region" description="Polar residues" evidence="1">
    <location>
        <begin position="1"/>
        <end position="10"/>
    </location>
</feature>
<dbReference type="PANTHER" id="PTHR46503">
    <property type="entry name" value="INTER-ALPHA-TRYPSIN INHIBITOR HEAVY CHAIN-LIKE PROTEIN"/>
    <property type="match status" value="1"/>
</dbReference>
<name>A0AAD3S4K1_NEPGR</name>
<organism evidence="2 3">
    <name type="scientific">Nepenthes gracilis</name>
    <name type="common">Slender pitcher plant</name>
    <dbReference type="NCBI Taxonomy" id="150966"/>
    <lineage>
        <taxon>Eukaryota</taxon>
        <taxon>Viridiplantae</taxon>
        <taxon>Streptophyta</taxon>
        <taxon>Embryophyta</taxon>
        <taxon>Tracheophyta</taxon>
        <taxon>Spermatophyta</taxon>
        <taxon>Magnoliopsida</taxon>
        <taxon>eudicotyledons</taxon>
        <taxon>Gunneridae</taxon>
        <taxon>Pentapetalae</taxon>
        <taxon>Caryophyllales</taxon>
        <taxon>Nepenthaceae</taxon>
        <taxon>Nepenthes</taxon>
    </lineage>
</organism>
<dbReference type="AlphaFoldDB" id="A0AAD3S4K1"/>
<sequence length="526" mass="58979">MSAIQTNHSVEFSPKSVGSHPFSYEISRTPGEQGKLVPQLPVNVATWEPIGSRILFPEDKIVASTPLSILSLHRQAPSKTQGEEFPNKQAAIGEDLRKQRKLDLFSKRRWKYSDWLLKRHGHGVKVDVPRKSYCTQLVAMNEKDDVEKASGSGTKTPCWKVEFLCESELLKWSSIDFSFPSSVPANHLSSHVLLQSPFVDDIDQRELFSIHILRGTQQHKKAQEMLSDTHDLLPIIFLVTDGAAADERYICKTAENHLLNWGFICPHIHTFSMSRFCNHYFLQMLSVIGRGHYDAACDTDYIESCLFKLFVRASSAIFANITIDTLDELDEVEVCPFPIPDISSESPLVISGRFQGNFPKLLKAKGIALDMKSLAIELKVQMPFTASVGYHVLFLAFFILLQSVAMQQIHICTGQTWFSEDKQLEEKVLKMSLLMGIVSKYTLMIFVESESWKISAEAEGKKAMDFVVVETARTLGICGEREGKRAESKVVKVLGVTGNGEHNEVRMAIGEEAVRIAPLTLEKALG</sequence>